<keyword evidence="1" id="KW-0732">Signal</keyword>
<gene>
    <name evidence="2" type="ORF">DCHRY22_LOCUS9957</name>
</gene>
<dbReference type="AlphaFoldDB" id="A0A8J2QVX0"/>
<feature type="chain" id="PRO_5035204453" evidence="1">
    <location>
        <begin position="19"/>
        <end position="191"/>
    </location>
</feature>
<proteinExistence type="predicted"/>
<reference evidence="2" key="1">
    <citation type="submission" date="2021-09" db="EMBL/GenBank/DDBJ databases">
        <authorList>
            <person name="Martin H S."/>
        </authorList>
    </citation>
    <scope>NUCLEOTIDE SEQUENCE</scope>
</reference>
<organism evidence="2 3">
    <name type="scientific">Danaus chrysippus</name>
    <name type="common">African queen</name>
    <dbReference type="NCBI Taxonomy" id="151541"/>
    <lineage>
        <taxon>Eukaryota</taxon>
        <taxon>Metazoa</taxon>
        <taxon>Ecdysozoa</taxon>
        <taxon>Arthropoda</taxon>
        <taxon>Hexapoda</taxon>
        <taxon>Insecta</taxon>
        <taxon>Pterygota</taxon>
        <taxon>Neoptera</taxon>
        <taxon>Endopterygota</taxon>
        <taxon>Lepidoptera</taxon>
        <taxon>Glossata</taxon>
        <taxon>Ditrysia</taxon>
        <taxon>Papilionoidea</taxon>
        <taxon>Nymphalidae</taxon>
        <taxon>Danainae</taxon>
        <taxon>Danaini</taxon>
        <taxon>Danaina</taxon>
        <taxon>Danaus</taxon>
        <taxon>Anosia</taxon>
    </lineage>
</organism>
<accession>A0A8J2QVX0</accession>
<feature type="signal peptide" evidence="1">
    <location>
        <begin position="1"/>
        <end position="18"/>
    </location>
</feature>
<evidence type="ECO:0000256" key="1">
    <source>
        <dbReference type="SAM" id="SignalP"/>
    </source>
</evidence>
<protein>
    <submittedName>
        <fullName evidence="2">(African queen) hypothetical protein</fullName>
    </submittedName>
</protein>
<sequence length="191" mass="21481">MLKLVGLCLIASLSSIGADDNMLGKGLWSLIAVENCPEEELHQESLRLDVNKHKVNRSHDGLSVHITINNEVNDQYGTFIDICKYVDGGCKQYQVVSDNLGKLCDKYAKDNVVRALQMAKFNTDYFPLDVGEYDLEDFMIDYCSFPSDCPFGRYEAMTFLLSGGQRVACLKVIVECTKCEDDDECCDDDEE</sequence>
<name>A0A8J2QVX0_9NEOP</name>
<keyword evidence="3" id="KW-1185">Reference proteome</keyword>
<evidence type="ECO:0000313" key="3">
    <source>
        <dbReference type="Proteomes" id="UP000789524"/>
    </source>
</evidence>
<dbReference type="OrthoDB" id="74314at2759"/>
<dbReference type="EMBL" id="CAKASE010000067">
    <property type="protein sequence ID" value="CAG9571882.1"/>
    <property type="molecule type" value="Genomic_DNA"/>
</dbReference>
<comment type="caution">
    <text evidence="2">The sequence shown here is derived from an EMBL/GenBank/DDBJ whole genome shotgun (WGS) entry which is preliminary data.</text>
</comment>
<dbReference type="Proteomes" id="UP000789524">
    <property type="component" value="Unassembled WGS sequence"/>
</dbReference>
<evidence type="ECO:0000313" key="2">
    <source>
        <dbReference type="EMBL" id="CAG9571882.1"/>
    </source>
</evidence>